<dbReference type="SUPFAM" id="SSF51905">
    <property type="entry name" value="FAD/NAD(P)-binding domain"/>
    <property type="match status" value="1"/>
</dbReference>
<evidence type="ECO:0000313" key="3">
    <source>
        <dbReference type="Proteomes" id="UP000799092"/>
    </source>
</evidence>
<dbReference type="PRINTS" id="PR00368">
    <property type="entry name" value="FADPNR"/>
</dbReference>
<organism evidence="2 3">
    <name type="scientific">Aquibacillus halophilus</name>
    <dbReference type="NCBI Taxonomy" id="930132"/>
    <lineage>
        <taxon>Bacteria</taxon>
        <taxon>Bacillati</taxon>
        <taxon>Bacillota</taxon>
        <taxon>Bacilli</taxon>
        <taxon>Bacillales</taxon>
        <taxon>Bacillaceae</taxon>
        <taxon>Aquibacillus</taxon>
    </lineage>
</organism>
<evidence type="ECO:0000256" key="1">
    <source>
        <dbReference type="ARBA" id="ARBA00023002"/>
    </source>
</evidence>
<dbReference type="Gene3D" id="3.50.50.60">
    <property type="entry name" value="FAD/NAD(P)-binding domain"/>
    <property type="match status" value="2"/>
</dbReference>
<dbReference type="InterPro" id="IPR036188">
    <property type="entry name" value="FAD/NAD-bd_sf"/>
</dbReference>
<dbReference type="PANTHER" id="PTHR43539">
    <property type="entry name" value="FLAVIN-BINDING MONOOXYGENASE-LIKE PROTEIN (AFU_ORTHOLOGUE AFUA_4G09220)"/>
    <property type="match status" value="1"/>
</dbReference>
<evidence type="ECO:0000313" key="2">
    <source>
        <dbReference type="EMBL" id="MRH44493.1"/>
    </source>
</evidence>
<name>A0A6A8DFT5_9BACI</name>
<dbReference type="EMBL" id="WJNG01000016">
    <property type="protein sequence ID" value="MRH44493.1"/>
    <property type="molecule type" value="Genomic_DNA"/>
</dbReference>
<accession>A0A6A8DFT5</accession>
<sequence>MIETNSNLNEMLPVAVIGAGPVGLAAASHLINKGEKVIILEFGKKVGANILKWAHVRLFSPWKYNMDKEAIKLLIENGWVSPDLDELPTGKELLDSYLYPLSQIPQIEESLFLNTKVVGITRMGLDKVKDRNRENLPFEIYVEQDGISKIVRARTVIDATGTWSNPNPVLSSGVWTSSEQSLRDNIYYGIPDVLGKNLERYVGQKIIVVGSGHSAINSILDLGYLKDRYPKTEIIWAIRKEKVNDVYGGQEKDNLAARGELGTRIQELVESGKINVKTGFYITELVKENNNILVRGIENGVPASISGIGQIITGTGARPDISFLREVRTNLDSAIESVSKLAPLIDPNVHSCGTVRPHGEEVLRQPEENFYIIGMKSYGRAPTFLMATGYEQARSIVSYLVGDFDAAKEVHLELPETGVCSINRAPCCQPETMENKVIIQSGLEVEKLSITDSSSCYNPTNKIEDDNIENKEQGCCG</sequence>
<dbReference type="AlphaFoldDB" id="A0A6A8DFT5"/>
<dbReference type="RefSeq" id="WP_153738106.1">
    <property type="nucleotide sequence ID" value="NZ_WJNG01000016.1"/>
</dbReference>
<keyword evidence="3" id="KW-1185">Reference proteome</keyword>
<dbReference type="InterPro" id="IPR050982">
    <property type="entry name" value="Auxin_biosynth/cation_transpt"/>
</dbReference>
<dbReference type="OrthoDB" id="9773233at2"/>
<gene>
    <name evidence="2" type="ORF">GH741_17755</name>
</gene>
<dbReference type="Proteomes" id="UP000799092">
    <property type="component" value="Unassembled WGS sequence"/>
</dbReference>
<evidence type="ECO:0008006" key="4">
    <source>
        <dbReference type="Google" id="ProtNLM"/>
    </source>
</evidence>
<comment type="caution">
    <text evidence="2">The sequence shown here is derived from an EMBL/GenBank/DDBJ whole genome shotgun (WGS) entry which is preliminary data.</text>
</comment>
<proteinExistence type="predicted"/>
<keyword evidence="1" id="KW-0560">Oxidoreductase</keyword>
<reference evidence="2" key="1">
    <citation type="submission" date="2019-11" db="EMBL/GenBank/DDBJ databases">
        <authorList>
            <person name="Li J."/>
        </authorList>
    </citation>
    <scope>NUCLEOTIDE SEQUENCE</scope>
    <source>
        <strain evidence="2">B6B</strain>
    </source>
</reference>
<dbReference type="GO" id="GO:0050660">
    <property type="term" value="F:flavin adenine dinucleotide binding"/>
    <property type="evidence" value="ECO:0007669"/>
    <property type="project" value="TreeGrafter"/>
</dbReference>
<dbReference type="GO" id="GO:0004497">
    <property type="term" value="F:monooxygenase activity"/>
    <property type="evidence" value="ECO:0007669"/>
    <property type="project" value="TreeGrafter"/>
</dbReference>
<dbReference type="PANTHER" id="PTHR43539:SF78">
    <property type="entry name" value="FLAVIN-CONTAINING MONOOXYGENASE"/>
    <property type="match status" value="1"/>
</dbReference>
<dbReference type="Pfam" id="PF13738">
    <property type="entry name" value="Pyr_redox_3"/>
    <property type="match status" value="1"/>
</dbReference>
<protein>
    <recommendedName>
        <fullName evidence="4">NAD(P)-binding protein</fullName>
    </recommendedName>
</protein>